<reference evidence="1" key="1">
    <citation type="submission" date="2013-07" db="EMBL/GenBank/DDBJ databases">
        <title>Sub-species coevolution in mutualistic symbiosis.</title>
        <authorList>
            <person name="Murfin K."/>
            <person name="Klassen J."/>
            <person name="Lee M."/>
            <person name="Forst S."/>
            <person name="Stock P."/>
            <person name="Goodrich-Blair H."/>
        </authorList>
    </citation>
    <scope>NUCLEOTIDE SEQUENCE [LARGE SCALE GENOMIC DNA]</scope>
    <source>
        <strain evidence="1">Feltiae Moldova</strain>
    </source>
</reference>
<proteinExistence type="predicted"/>
<comment type="caution">
    <text evidence="1">The sequence shown here is derived from an EMBL/GenBank/DDBJ whole genome shotgun (WGS) entry which is preliminary data.</text>
</comment>
<name>A0A077NPT8_XENBV</name>
<dbReference type="HOGENOM" id="CLU_3190749_0_0_6"/>
<dbReference type="EMBL" id="CBSV010000081">
    <property type="protein sequence ID" value="CDH00544.1"/>
    <property type="molecule type" value="Genomic_DNA"/>
</dbReference>
<protein>
    <submittedName>
        <fullName evidence="1">Uncharacterized protein</fullName>
    </submittedName>
</protein>
<dbReference type="Proteomes" id="UP000028487">
    <property type="component" value="Unassembled WGS sequence"/>
</dbReference>
<sequence>MSEKMIAAARAFAKGKKFTFPLMQVKDLKIFIDLAKEERQKIIIYS</sequence>
<accession>A0A077NPT8</accession>
<dbReference type="RefSeq" id="WP_196244147.1">
    <property type="nucleotide sequence ID" value="NZ_CAWLWD010000153.1"/>
</dbReference>
<dbReference type="AlphaFoldDB" id="A0A077NPT8"/>
<gene>
    <name evidence="1" type="ORF">XBFM1_1710012</name>
</gene>
<organism evidence="1 2">
    <name type="scientific">Xenorhabdus bovienii str. feltiae Moldova</name>
    <dbReference type="NCBI Taxonomy" id="1398200"/>
    <lineage>
        <taxon>Bacteria</taxon>
        <taxon>Pseudomonadati</taxon>
        <taxon>Pseudomonadota</taxon>
        <taxon>Gammaproteobacteria</taxon>
        <taxon>Enterobacterales</taxon>
        <taxon>Morganellaceae</taxon>
        <taxon>Xenorhabdus</taxon>
    </lineage>
</organism>
<evidence type="ECO:0000313" key="2">
    <source>
        <dbReference type="Proteomes" id="UP000028487"/>
    </source>
</evidence>
<evidence type="ECO:0000313" key="1">
    <source>
        <dbReference type="EMBL" id="CDH00544.1"/>
    </source>
</evidence>